<dbReference type="EMBL" id="JARKIE010000210">
    <property type="protein sequence ID" value="KAJ7666384.1"/>
    <property type="molecule type" value="Genomic_DNA"/>
</dbReference>
<keyword evidence="1" id="KW-0547">Nucleotide-binding</keyword>
<dbReference type="PROSITE" id="PS50893">
    <property type="entry name" value="ABC_TRANSPORTER_2"/>
    <property type="match status" value="1"/>
</dbReference>
<gene>
    <name evidence="4" type="ORF">B0H17DRAFT_1254470</name>
</gene>
<dbReference type="GO" id="GO:0015421">
    <property type="term" value="F:ABC-type oligopeptide transporter activity"/>
    <property type="evidence" value="ECO:0007669"/>
    <property type="project" value="TreeGrafter"/>
</dbReference>
<name>A0AAD7CWB7_MYCRO</name>
<keyword evidence="2" id="KW-0067">ATP-binding</keyword>
<accession>A0AAD7CWB7</accession>
<dbReference type="SMART" id="SM00382">
    <property type="entry name" value="AAA"/>
    <property type="match status" value="1"/>
</dbReference>
<evidence type="ECO:0000313" key="4">
    <source>
        <dbReference type="EMBL" id="KAJ7666384.1"/>
    </source>
</evidence>
<keyword evidence="4" id="KW-0378">Hydrolase</keyword>
<reference evidence="4" key="1">
    <citation type="submission" date="2023-03" db="EMBL/GenBank/DDBJ databases">
        <title>Massive genome expansion in bonnet fungi (Mycena s.s.) driven by repeated elements and novel gene families across ecological guilds.</title>
        <authorList>
            <consortium name="Lawrence Berkeley National Laboratory"/>
            <person name="Harder C.B."/>
            <person name="Miyauchi S."/>
            <person name="Viragh M."/>
            <person name="Kuo A."/>
            <person name="Thoen E."/>
            <person name="Andreopoulos B."/>
            <person name="Lu D."/>
            <person name="Skrede I."/>
            <person name="Drula E."/>
            <person name="Henrissat B."/>
            <person name="Morin E."/>
            <person name="Kohler A."/>
            <person name="Barry K."/>
            <person name="LaButti K."/>
            <person name="Morin E."/>
            <person name="Salamov A."/>
            <person name="Lipzen A."/>
            <person name="Mereny Z."/>
            <person name="Hegedus B."/>
            <person name="Baldrian P."/>
            <person name="Stursova M."/>
            <person name="Weitz H."/>
            <person name="Taylor A."/>
            <person name="Grigoriev I.V."/>
            <person name="Nagy L.G."/>
            <person name="Martin F."/>
            <person name="Kauserud H."/>
        </authorList>
    </citation>
    <scope>NUCLEOTIDE SEQUENCE</scope>
    <source>
        <strain evidence="4">CBHHK067</strain>
    </source>
</reference>
<dbReference type="GO" id="GO:0005524">
    <property type="term" value="F:ATP binding"/>
    <property type="evidence" value="ECO:0007669"/>
    <property type="project" value="UniProtKB-KW"/>
</dbReference>
<dbReference type="InterPro" id="IPR003593">
    <property type="entry name" value="AAA+_ATPase"/>
</dbReference>
<evidence type="ECO:0000256" key="1">
    <source>
        <dbReference type="ARBA" id="ARBA00022741"/>
    </source>
</evidence>
<evidence type="ECO:0000313" key="5">
    <source>
        <dbReference type="Proteomes" id="UP001221757"/>
    </source>
</evidence>
<dbReference type="Proteomes" id="UP001221757">
    <property type="component" value="Unassembled WGS sequence"/>
</dbReference>
<dbReference type="SUPFAM" id="SSF52540">
    <property type="entry name" value="P-loop containing nucleoside triphosphate hydrolases"/>
    <property type="match status" value="1"/>
</dbReference>
<keyword evidence="5" id="KW-1185">Reference proteome</keyword>
<proteinExistence type="predicted"/>
<dbReference type="PANTHER" id="PTHR43394:SF1">
    <property type="entry name" value="ATP-BINDING CASSETTE SUB-FAMILY B MEMBER 10, MITOCHONDRIAL"/>
    <property type="match status" value="1"/>
</dbReference>
<comment type="caution">
    <text evidence="4">The sequence shown here is derived from an EMBL/GenBank/DDBJ whole genome shotgun (WGS) entry which is preliminary data.</text>
</comment>
<sequence length="298" mass="32436">MSHLPTPGGEFKDSVLKNVSLKIPAGSLVVIVGANGSGKSTMIKLLNRLYGVDSGEILVDGVPIKNYRISDLRSVQALLTQNHKLYPLTLAENIGLGESAPPAEAGSSTEVIGKLKDEVRTVLEPIKTARGTYLDKDKHSKLKSILEGLEVKAEVSGTHLTRSHMPLAQYHFQGGEKQRLVASRTFMLFMSGEILFAVADEPSSALDSKAEHRLFQRLREARAGKTLIFITHCFGHLVKHADLIIAGSRVTVRRCMKDGQAVESGTHTTLMARGGEYSELYNVQAQEFSDGTGQVQDN</sequence>
<dbReference type="Pfam" id="PF00005">
    <property type="entry name" value="ABC_tran"/>
    <property type="match status" value="1"/>
</dbReference>
<dbReference type="Gene3D" id="3.40.50.300">
    <property type="entry name" value="P-loop containing nucleotide triphosphate hydrolases"/>
    <property type="match status" value="1"/>
</dbReference>
<dbReference type="GO" id="GO:0016887">
    <property type="term" value="F:ATP hydrolysis activity"/>
    <property type="evidence" value="ECO:0007669"/>
    <property type="project" value="InterPro"/>
</dbReference>
<evidence type="ECO:0000259" key="3">
    <source>
        <dbReference type="PROSITE" id="PS50893"/>
    </source>
</evidence>
<dbReference type="InterPro" id="IPR003439">
    <property type="entry name" value="ABC_transporter-like_ATP-bd"/>
</dbReference>
<dbReference type="AlphaFoldDB" id="A0AAD7CWB7"/>
<evidence type="ECO:0000256" key="2">
    <source>
        <dbReference type="ARBA" id="ARBA00022840"/>
    </source>
</evidence>
<protein>
    <submittedName>
        <fullName evidence="4">P-loop containing nucleoside triphosphate hydrolase protein</fullName>
    </submittedName>
</protein>
<organism evidence="4 5">
    <name type="scientific">Mycena rosella</name>
    <name type="common">Pink bonnet</name>
    <name type="synonym">Agaricus rosellus</name>
    <dbReference type="NCBI Taxonomy" id="1033263"/>
    <lineage>
        <taxon>Eukaryota</taxon>
        <taxon>Fungi</taxon>
        <taxon>Dikarya</taxon>
        <taxon>Basidiomycota</taxon>
        <taxon>Agaricomycotina</taxon>
        <taxon>Agaricomycetes</taxon>
        <taxon>Agaricomycetidae</taxon>
        <taxon>Agaricales</taxon>
        <taxon>Marasmiineae</taxon>
        <taxon>Mycenaceae</taxon>
        <taxon>Mycena</taxon>
    </lineage>
</organism>
<dbReference type="PANTHER" id="PTHR43394">
    <property type="entry name" value="ATP-DEPENDENT PERMEASE MDL1, MITOCHONDRIAL"/>
    <property type="match status" value="1"/>
</dbReference>
<dbReference type="InterPro" id="IPR027417">
    <property type="entry name" value="P-loop_NTPase"/>
</dbReference>
<dbReference type="InterPro" id="IPR039421">
    <property type="entry name" value="Type_1_exporter"/>
</dbReference>
<feature type="domain" description="ABC transporter" evidence="3">
    <location>
        <begin position="1"/>
        <end position="274"/>
    </location>
</feature>